<dbReference type="NCBIfam" id="TIGR00040">
    <property type="entry name" value="yfcE"/>
    <property type="match status" value="1"/>
</dbReference>
<sequence length="160" mass="18466">MKILVVSDTHRRISSLIKTVENEKFDKLFFLGDDVEDGEEIANRLNIIEKYIVRGNGDFYANYPDKIVVEILGHRMLLVHGHKENVKLDLKQLMVLAKKENAESVFFGHTHIALIDRVENILFLNPGSTTFPRGMDYKKTFAVLDVTKEHIWADIRNISK</sequence>
<keyword evidence="2" id="KW-0479">Metal-binding</keyword>
<dbReference type="RefSeq" id="WP_135270025.1">
    <property type="nucleotide sequence ID" value="NZ_SRIB01000001.1"/>
</dbReference>
<reference evidence="4 5" key="1">
    <citation type="submission" date="2019-03" db="EMBL/GenBank/DDBJ databases">
        <title>Draft genome sequence data and analysis of a Fermenting Bacterium, Soehngenia longevitae strain 1933PT, isolated from petroleum reservoir in Azerbaijan.</title>
        <authorList>
            <person name="Grouzdev D.S."/>
            <person name="Bidzhieva S.K."/>
            <person name="Sokolova D.S."/>
            <person name="Tourova T.P."/>
            <person name="Poltaraus A.B."/>
            <person name="Nazina T.N."/>
        </authorList>
    </citation>
    <scope>NUCLEOTIDE SEQUENCE [LARGE SCALE GENOMIC DNA]</scope>
    <source>
        <strain evidence="4 5">1933P</strain>
    </source>
</reference>
<evidence type="ECO:0000256" key="1">
    <source>
        <dbReference type="ARBA" id="ARBA00008950"/>
    </source>
</evidence>
<gene>
    <name evidence="4" type="ORF">E4100_01205</name>
</gene>
<dbReference type="PANTHER" id="PTHR11124">
    <property type="entry name" value="VACUOLAR SORTING PROTEIN VPS29"/>
    <property type="match status" value="1"/>
</dbReference>
<feature type="domain" description="Calcineurin-like phosphoesterase" evidence="3">
    <location>
        <begin position="1"/>
        <end position="148"/>
    </location>
</feature>
<proteinExistence type="inferred from homology"/>
<protein>
    <recommendedName>
        <fullName evidence="2">Phosphoesterase</fullName>
        <ecNumber evidence="2">3.1.4.-</ecNumber>
    </recommendedName>
</protein>
<dbReference type="GO" id="GO:0016787">
    <property type="term" value="F:hydrolase activity"/>
    <property type="evidence" value="ECO:0007669"/>
    <property type="project" value="UniProtKB-UniRule"/>
</dbReference>
<evidence type="ECO:0000313" key="4">
    <source>
        <dbReference type="EMBL" id="TFZ41781.1"/>
    </source>
</evidence>
<evidence type="ECO:0000256" key="2">
    <source>
        <dbReference type="RuleBase" id="RU362039"/>
    </source>
</evidence>
<dbReference type="InterPro" id="IPR000979">
    <property type="entry name" value="Phosphodiesterase_MJ0936/Vps29"/>
</dbReference>
<dbReference type="AlphaFoldDB" id="A0A4Z0DA61"/>
<comment type="caution">
    <text evidence="4">The sequence shown here is derived from an EMBL/GenBank/DDBJ whole genome shotgun (WGS) entry which is preliminary data.</text>
</comment>
<dbReference type="InterPro" id="IPR029052">
    <property type="entry name" value="Metallo-depent_PP-like"/>
</dbReference>
<dbReference type="Pfam" id="PF12850">
    <property type="entry name" value="Metallophos_2"/>
    <property type="match status" value="1"/>
</dbReference>
<dbReference type="InterPro" id="IPR024654">
    <property type="entry name" value="Calcineurin-like_PHP_lpxH"/>
</dbReference>
<organism evidence="4 5">
    <name type="scientific">Soehngenia longivitae</name>
    <dbReference type="NCBI Taxonomy" id="2562294"/>
    <lineage>
        <taxon>Bacteria</taxon>
        <taxon>Bacillati</taxon>
        <taxon>Bacillota</taxon>
        <taxon>Tissierellia</taxon>
        <taxon>Tissierellales</taxon>
        <taxon>Tissierellaceae</taxon>
        <taxon>Soehngenia</taxon>
    </lineage>
</organism>
<comment type="cofactor">
    <cofactor evidence="2">
        <name>a divalent metal cation</name>
        <dbReference type="ChEBI" id="CHEBI:60240"/>
    </cofactor>
</comment>
<dbReference type="Gene3D" id="3.60.21.10">
    <property type="match status" value="1"/>
</dbReference>
<comment type="similarity">
    <text evidence="1 2">Belongs to the metallophosphoesterase superfamily. YfcE family.</text>
</comment>
<dbReference type="EMBL" id="SRIB01000001">
    <property type="protein sequence ID" value="TFZ41781.1"/>
    <property type="molecule type" value="Genomic_DNA"/>
</dbReference>
<dbReference type="Proteomes" id="UP000298381">
    <property type="component" value="Unassembled WGS sequence"/>
</dbReference>
<name>A0A4Z0DA61_9FIRM</name>
<dbReference type="SUPFAM" id="SSF56300">
    <property type="entry name" value="Metallo-dependent phosphatases"/>
    <property type="match status" value="1"/>
</dbReference>
<accession>A0A4Z0DA61</accession>
<keyword evidence="5" id="KW-1185">Reference proteome</keyword>
<dbReference type="OrthoDB" id="9800565at2"/>
<dbReference type="EC" id="3.1.4.-" evidence="2"/>
<evidence type="ECO:0000259" key="3">
    <source>
        <dbReference type="Pfam" id="PF12850"/>
    </source>
</evidence>
<evidence type="ECO:0000313" key="5">
    <source>
        <dbReference type="Proteomes" id="UP000298381"/>
    </source>
</evidence>
<dbReference type="GO" id="GO:0046872">
    <property type="term" value="F:metal ion binding"/>
    <property type="evidence" value="ECO:0007669"/>
    <property type="project" value="UniProtKB-KW"/>
</dbReference>